<evidence type="ECO:0000313" key="7">
    <source>
        <dbReference type="EMBL" id="GGP20635.1"/>
    </source>
</evidence>
<evidence type="ECO:0000256" key="5">
    <source>
        <dbReference type="RuleBase" id="RU003685"/>
    </source>
</evidence>
<gene>
    <name evidence="7" type="ORF">GCM10007981_09510</name>
</gene>
<organism evidence="7 8">
    <name type="scientific">Thermocladium modestius</name>
    <dbReference type="NCBI Taxonomy" id="62609"/>
    <lineage>
        <taxon>Archaea</taxon>
        <taxon>Thermoproteota</taxon>
        <taxon>Thermoprotei</taxon>
        <taxon>Thermoproteales</taxon>
        <taxon>Thermoproteaceae</taxon>
        <taxon>Thermocladium</taxon>
    </lineage>
</organism>
<keyword evidence="4 5" id="KW-0520">NAD</keyword>
<reference evidence="7" key="2">
    <citation type="submission" date="2020-09" db="EMBL/GenBank/DDBJ databases">
        <authorList>
            <person name="Sun Q."/>
            <person name="Ohkuma M."/>
        </authorList>
    </citation>
    <scope>NUCLEOTIDE SEQUENCE</scope>
    <source>
        <strain evidence="7">JCM 10088</strain>
    </source>
</reference>
<comment type="caution">
    <text evidence="7">The sequence shown here is derived from an EMBL/GenBank/DDBJ whole genome shotgun (WGS) entry which is preliminary data.</text>
</comment>
<evidence type="ECO:0000256" key="1">
    <source>
        <dbReference type="ARBA" id="ARBA00005769"/>
    </source>
</evidence>
<dbReference type="EMBL" id="BMNL01000002">
    <property type="protein sequence ID" value="GGP20635.1"/>
    <property type="molecule type" value="Genomic_DNA"/>
</dbReference>
<proteinExistence type="inferred from homology"/>
<dbReference type="InterPro" id="IPR029014">
    <property type="entry name" value="NiFe-Hase_large"/>
</dbReference>
<comment type="similarity">
    <text evidence="1 5">Belongs to the complex I 49 kDa subunit family.</text>
</comment>
<sequence>MEEKEVAIDVNAQVPQEVSSLFLPVPKEAVEEAYRNDEYLVLIGPAHPGSGHMRIILRLKGDYIVDAIPDPGFVHRAVEKLAETRLYIHAIPLIERPTIAESAIMDIGYVRLIEKMMDLDVPPRALYIRTILAELSRIADHFYDAGILAVFLGQSTGYMWAFGLRELIIEAFARITGARTTLSWIIPGGVRRDVDQDMLKYIYDSTFYIEKKMDEFGRIFVKNPATIARMKDVGILSRDEAIKFGAVGPFLRASGVEYDIRKAEPYEIYEKLDFDIPVSDEGDSYARFLVRVEEIRQSLKMIRQAVKDIPEGPVIGSKLLARVPPKEREKVGKDIRNYFFRTLVGLVVPEGEYTTLTEAARGTLLYTLVSDGKSNMPYRLRMVTPSWYNLRPFMEALKGHRLMDLPAIYGSFGYFPPEADR</sequence>
<evidence type="ECO:0000313" key="8">
    <source>
        <dbReference type="Proteomes" id="UP000610960"/>
    </source>
</evidence>
<accession>A0A830GTP9</accession>
<dbReference type="InterPro" id="IPR001135">
    <property type="entry name" value="NADH_Q_OxRdtase_suD"/>
</dbReference>
<evidence type="ECO:0000256" key="4">
    <source>
        <dbReference type="ARBA" id="ARBA00023027"/>
    </source>
</evidence>
<name>A0A830GTP9_9CREN</name>
<keyword evidence="8" id="KW-1185">Reference proteome</keyword>
<keyword evidence="2 5" id="KW-0813">Transport</keyword>
<dbReference type="Pfam" id="PF00346">
    <property type="entry name" value="Complex1_49kDa"/>
    <property type="match status" value="1"/>
</dbReference>
<dbReference type="Proteomes" id="UP000610960">
    <property type="component" value="Unassembled WGS sequence"/>
</dbReference>
<keyword evidence="3 5" id="KW-1278">Translocase</keyword>
<dbReference type="GO" id="GO:0016651">
    <property type="term" value="F:oxidoreductase activity, acting on NAD(P)H"/>
    <property type="evidence" value="ECO:0007669"/>
    <property type="project" value="InterPro"/>
</dbReference>
<dbReference type="AlphaFoldDB" id="A0A830GTP9"/>
<reference evidence="7" key="1">
    <citation type="journal article" date="2014" name="Int. J. Syst. Evol. Microbiol.">
        <title>Complete genome sequence of Corynebacterium casei LMG S-19264T (=DSM 44701T), isolated from a smear-ripened cheese.</title>
        <authorList>
            <consortium name="US DOE Joint Genome Institute (JGI-PGF)"/>
            <person name="Walter F."/>
            <person name="Albersmeier A."/>
            <person name="Kalinowski J."/>
            <person name="Ruckert C."/>
        </authorList>
    </citation>
    <scope>NUCLEOTIDE SEQUENCE</scope>
    <source>
        <strain evidence="7">JCM 10088</strain>
    </source>
</reference>
<dbReference type="PANTHER" id="PTHR11993:SF10">
    <property type="entry name" value="NADH DEHYDROGENASE [UBIQUINONE] IRON-SULFUR PROTEIN 2, MITOCHONDRIAL"/>
    <property type="match status" value="1"/>
</dbReference>
<dbReference type="Gene3D" id="1.10.645.10">
    <property type="entry name" value="Cytochrome-c3 Hydrogenase, chain B"/>
    <property type="match status" value="1"/>
</dbReference>
<dbReference type="GO" id="GO:0051287">
    <property type="term" value="F:NAD binding"/>
    <property type="evidence" value="ECO:0007669"/>
    <property type="project" value="InterPro"/>
</dbReference>
<dbReference type="PROSITE" id="PS00535">
    <property type="entry name" value="COMPLEX1_49K"/>
    <property type="match status" value="1"/>
</dbReference>
<dbReference type="RefSeq" id="WP_188596274.1">
    <property type="nucleotide sequence ID" value="NZ_BMNL01000002.1"/>
</dbReference>
<evidence type="ECO:0000259" key="6">
    <source>
        <dbReference type="Pfam" id="PF00346"/>
    </source>
</evidence>
<protein>
    <submittedName>
        <fullName evidence="7">NADH dehydrogenase subunit D</fullName>
    </submittedName>
</protein>
<dbReference type="InterPro" id="IPR014029">
    <property type="entry name" value="NADH_UbQ_OxRdtase_49kDa_CS"/>
</dbReference>
<dbReference type="SUPFAM" id="SSF56762">
    <property type="entry name" value="HydB/Nqo4-like"/>
    <property type="match status" value="1"/>
</dbReference>
<evidence type="ECO:0000256" key="2">
    <source>
        <dbReference type="ARBA" id="ARBA00022448"/>
    </source>
</evidence>
<dbReference type="GO" id="GO:0048038">
    <property type="term" value="F:quinone binding"/>
    <property type="evidence" value="ECO:0007669"/>
    <property type="project" value="InterPro"/>
</dbReference>
<dbReference type="NCBIfam" id="NF004739">
    <property type="entry name" value="PRK06075.1"/>
    <property type="match status" value="1"/>
</dbReference>
<feature type="domain" description="NADH-quinone oxidoreductase subunit D" evidence="6">
    <location>
        <begin position="152"/>
        <end position="421"/>
    </location>
</feature>
<dbReference type="PANTHER" id="PTHR11993">
    <property type="entry name" value="NADH-UBIQUINONE OXIDOREDUCTASE 49 KDA SUBUNIT"/>
    <property type="match status" value="1"/>
</dbReference>
<dbReference type="OrthoDB" id="43567at2157"/>
<evidence type="ECO:0000256" key="3">
    <source>
        <dbReference type="ARBA" id="ARBA00022967"/>
    </source>
</evidence>
<dbReference type="InterPro" id="IPR022885">
    <property type="entry name" value="NDH1_su_D/H"/>
</dbReference>